<feature type="domain" description="Thioredoxin" evidence="4">
    <location>
        <begin position="17"/>
        <end position="160"/>
    </location>
</feature>
<accession>A0A4R0XTX5</accession>
<dbReference type="OrthoDB" id="9781543at2"/>
<keyword evidence="1" id="KW-0575">Peroxidase</keyword>
<evidence type="ECO:0000259" key="4">
    <source>
        <dbReference type="PROSITE" id="PS51352"/>
    </source>
</evidence>
<dbReference type="EMBL" id="PSZP01000002">
    <property type="protein sequence ID" value="TCG11977.1"/>
    <property type="molecule type" value="Genomic_DNA"/>
</dbReference>
<reference evidence="5 6" key="1">
    <citation type="submission" date="2018-02" db="EMBL/GenBank/DDBJ databases">
        <title>Mycoplasma marinum and Mycoplasma todarodis sp. nov., moderately halophilic and psychrotolerant mycoplasmas isolated from cephalopods.</title>
        <authorList>
            <person name="Viver T."/>
        </authorList>
    </citation>
    <scope>NUCLEOTIDE SEQUENCE [LARGE SCALE GENOMIC DNA]</scope>
    <source>
        <strain evidence="5 6">5H</strain>
    </source>
</reference>
<dbReference type="AlphaFoldDB" id="A0A4R0XTX5"/>
<dbReference type="InterPro" id="IPR013766">
    <property type="entry name" value="Thioredoxin_domain"/>
</dbReference>
<evidence type="ECO:0000313" key="6">
    <source>
        <dbReference type="Proteomes" id="UP000291072"/>
    </source>
</evidence>
<dbReference type="Pfam" id="PF00578">
    <property type="entry name" value="AhpC-TSA"/>
    <property type="match status" value="1"/>
</dbReference>
<dbReference type="InterPro" id="IPR050455">
    <property type="entry name" value="Tpx_Peroxidase_subfamily"/>
</dbReference>
<gene>
    <name evidence="5" type="ORF">C4B25_00535</name>
</gene>
<proteinExistence type="predicted"/>
<dbReference type="GO" id="GO:0004601">
    <property type="term" value="F:peroxidase activity"/>
    <property type="evidence" value="ECO:0007669"/>
    <property type="project" value="UniProtKB-KW"/>
</dbReference>
<organism evidence="5 6">
    <name type="scientific">Mycoplasma todarodis</name>
    <dbReference type="NCBI Taxonomy" id="1937191"/>
    <lineage>
        <taxon>Bacteria</taxon>
        <taxon>Bacillati</taxon>
        <taxon>Mycoplasmatota</taxon>
        <taxon>Mollicutes</taxon>
        <taxon>Mycoplasmataceae</taxon>
        <taxon>Mycoplasma</taxon>
    </lineage>
</organism>
<dbReference type="PROSITE" id="PS51352">
    <property type="entry name" value="THIOREDOXIN_2"/>
    <property type="match status" value="1"/>
</dbReference>
<name>A0A4R0XTX5_9MOLU</name>
<evidence type="ECO:0000313" key="5">
    <source>
        <dbReference type="EMBL" id="TCG11977.1"/>
    </source>
</evidence>
<comment type="caution">
    <text evidence="5">The sequence shown here is derived from an EMBL/GenBank/DDBJ whole genome shotgun (WGS) entry which is preliminary data.</text>
</comment>
<evidence type="ECO:0000256" key="1">
    <source>
        <dbReference type="ARBA" id="ARBA00022559"/>
    </source>
</evidence>
<dbReference type="RefSeq" id="WP_131613119.1">
    <property type="nucleotide sequence ID" value="NZ_PSZP01000002.1"/>
</dbReference>
<protein>
    <recommendedName>
        <fullName evidence="4">Thioredoxin domain-containing protein</fullName>
    </recommendedName>
</protein>
<keyword evidence="6" id="KW-1185">Reference proteome</keyword>
<keyword evidence="3" id="KW-0676">Redox-active center</keyword>
<evidence type="ECO:0000256" key="3">
    <source>
        <dbReference type="ARBA" id="ARBA00023284"/>
    </source>
</evidence>
<keyword evidence="1" id="KW-0560">Oxidoreductase</keyword>
<sequence>MEKAKIHHIPFKLSGPAIEKNTKLTFKAEDKNGIWNIEDIKGKKVISLFPAINTKICDMQTQQIAKLAQEHKNVTFISISTDSVKKQEEWCAAKGLENVLIVSDDKYKEFQTKTNAYIPRINKLTRGFILLDKENIIQEISLNIELSKEPNYTLLDKWIK</sequence>
<dbReference type="InterPro" id="IPR036249">
    <property type="entry name" value="Thioredoxin-like_sf"/>
</dbReference>
<dbReference type="InterPro" id="IPR000866">
    <property type="entry name" value="AhpC/TSA"/>
</dbReference>
<dbReference type="PANTHER" id="PTHR43110">
    <property type="entry name" value="THIOL PEROXIDASE"/>
    <property type="match status" value="1"/>
</dbReference>
<dbReference type="PANTHER" id="PTHR43110:SF1">
    <property type="entry name" value="THIOL PEROXIDASE"/>
    <property type="match status" value="1"/>
</dbReference>
<dbReference type="Proteomes" id="UP000291072">
    <property type="component" value="Unassembled WGS sequence"/>
</dbReference>
<dbReference type="Gene3D" id="3.40.30.10">
    <property type="entry name" value="Glutaredoxin"/>
    <property type="match status" value="1"/>
</dbReference>
<dbReference type="SUPFAM" id="SSF52833">
    <property type="entry name" value="Thioredoxin-like"/>
    <property type="match status" value="1"/>
</dbReference>
<keyword evidence="2" id="KW-0049">Antioxidant</keyword>
<evidence type="ECO:0000256" key="2">
    <source>
        <dbReference type="ARBA" id="ARBA00022862"/>
    </source>
</evidence>